<evidence type="ECO:0000256" key="4">
    <source>
        <dbReference type="ARBA" id="ARBA00022989"/>
    </source>
</evidence>
<evidence type="ECO:0000313" key="9">
    <source>
        <dbReference type="EMBL" id="GAU43204.1"/>
    </source>
</evidence>
<evidence type="ECO:0000256" key="6">
    <source>
        <dbReference type="RuleBase" id="RU003945"/>
    </source>
</evidence>
<dbReference type="Pfam" id="PF02096">
    <property type="entry name" value="60KD_IMP"/>
    <property type="match status" value="1"/>
</dbReference>
<dbReference type="EMBL" id="DF973961">
    <property type="protein sequence ID" value="GAU43204.1"/>
    <property type="molecule type" value="Genomic_DNA"/>
</dbReference>
<sequence>MAVLLPSTPTILSTPFANRTTIHLPLRPHSNPFSPSTKHFLRGSLSVTRFGFQPAFLPEPEHTEFVIRELYSRTEGFLYTIADAAISSSDAVVNTAIATAKQNNDWFSLITNYVKTVLKVLEFGLSTLHVPYAYGFAIIMLAVLVRAALYPLRKREGEYYMKMQSLEPQVRDIRKNYVFQEIIDNETLQLYESAKVDVLADVSFGFEDVAFLSFLVTSPVVI</sequence>
<protein>
    <recommendedName>
        <fullName evidence="8">Membrane insertase YidC/Oxa/ALB C-terminal domain-containing protein</fullName>
    </recommendedName>
</protein>
<evidence type="ECO:0000256" key="7">
    <source>
        <dbReference type="SAM" id="Phobius"/>
    </source>
</evidence>
<keyword evidence="3 6" id="KW-0812">Transmembrane</keyword>
<evidence type="ECO:0000256" key="1">
    <source>
        <dbReference type="ARBA" id="ARBA00004141"/>
    </source>
</evidence>
<evidence type="ECO:0000256" key="5">
    <source>
        <dbReference type="ARBA" id="ARBA00023136"/>
    </source>
</evidence>
<dbReference type="GO" id="GO:0051205">
    <property type="term" value="P:protein insertion into membrane"/>
    <property type="evidence" value="ECO:0007669"/>
    <property type="project" value="TreeGrafter"/>
</dbReference>
<keyword evidence="4 7" id="KW-1133">Transmembrane helix</keyword>
<dbReference type="GO" id="GO:0032977">
    <property type="term" value="F:membrane insertase activity"/>
    <property type="evidence" value="ECO:0007669"/>
    <property type="project" value="InterPro"/>
</dbReference>
<dbReference type="GO" id="GO:0072598">
    <property type="term" value="P:protein localization to chloroplast"/>
    <property type="evidence" value="ECO:0007669"/>
    <property type="project" value="TreeGrafter"/>
</dbReference>
<feature type="domain" description="Membrane insertase YidC/Oxa/ALB C-terminal" evidence="8">
    <location>
        <begin position="134"/>
        <end position="200"/>
    </location>
</feature>
<comment type="subcellular location">
    <subcellularLocation>
        <location evidence="1 6">Membrane</location>
        <topology evidence="1 6">Multi-pass membrane protein</topology>
    </subcellularLocation>
</comment>
<gene>
    <name evidence="9" type="ORF">TSUD_300910</name>
</gene>
<organism evidence="9 10">
    <name type="scientific">Trifolium subterraneum</name>
    <name type="common">Subterranean clover</name>
    <dbReference type="NCBI Taxonomy" id="3900"/>
    <lineage>
        <taxon>Eukaryota</taxon>
        <taxon>Viridiplantae</taxon>
        <taxon>Streptophyta</taxon>
        <taxon>Embryophyta</taxon>
        <taxon>Tracheophyta</taxon>
        <taxon>Spermatophyta</taxon>
        <taxon>Magnoliopsida</taxon>
        <taxon>eudicotyledons</taxon>
        <taxon>Gunneridae</taxon>
        <taxon>Pentapetalae</taxon>
        <taxon>rosids</taxon>
        <taxon>fabids</taxon>
        <taxon>Fabales</taxon>
        <taxon>Fabaceae</taxon>
        <taxon>Papilionoideae</taxon>
        <taxon>50 kb inversion clade</taxon>
        <taxon>NPAAA clade</taxon>
        <taxon>Hologalegina</taxon>
        <taxon>IRL clade</taxon>
        <taxon>Trifolieae</taxon>
        <taxon>Trifolium</taxon>
    </lineage>
</organism>
<dbReference type="OrthoDB" id="2148490at2759"/>
<dbReference type="PANTHER" id="PTHR12428">
    <property type="entry name" value="OXA1"/>
    <property type="match status" value="1"/>
</dbReference>
<dbReference type="InterPro" id="IPR001708">
    <property type="entry name" value="YidC/ALB3/OXA1/COX18"/>
</dbReference>
<evidence type="ECO:0000256" key="2">
    <source>
        <dbReference type="ARBA" id="ARBA00010583"/>
    </source>
</evidence>
<comment type="similarity">
    <text evidence="6">Belongs to the OXA1/ALB3/YidC family.</text>
</comment>
<keyword evidence="5 7" id="KW-0472">Membrane</keyword>
<evidence type="ECO:0000256" key="3">
    <source>
        <dbReference type="ARBA" id="ARBA00022692"/>
    </source>
</evidence>
<evidence type="ECO:0000259" key="8">
    <source>
        <dbReference type="Pfam" id="PF02096"/>
    </source>
</evidence>
<feature type="transmembrane region" description="Helical" evidence="7">
    <location>
        <begin position="132"/>
        <end position="152"/>
    </location>
</feature>
<dbReference type="GO" id="GO:0010027">
    <property type="term" value="P:thylakoid membrane organization"/>
    <property type="evidence" value="ECO:0007669"/>
    <property type="project" value="TreeGrafter"/>
</dbReference>
<dbReference type="InterPro" id="IPR028055">
    <property type="entry name" value="YidC/Oxa/ALB_C"/>
</dbReference>
<dbReference type="GO" id="GO:0009535">
    <property type="term" value="C:chloroplast thylakoid membrane"/>
    <property type="evidence" value="ECO:0007669"/>
    <property type="project" value="TreeGrafter"/>
</dbReference>
<reference evidence="10" key="1">
    <citation type="journal article" date="2017" name="Front. Plant Sci.">
        <title>Climate Clever Clovers: New Paradigm to Reduce the Environmental Footprint of Ruminants by Breeding Low Methanogenic Forages Utilizing Haplotype Variation.</title>
        <authorList>
            <person name="Kaur P."/>
            <person name="Appels R."/>
            <person name="Bayer P.E."/>
            <person name="Keeble-Gagnere G."/>
            <person name="Wang J."/>
            <person name="Hirakawa H."/>
            <person name="Shirasawa K."/>
            <person name="Vercoe P."/>
            <person name="Stefanova K."/>
            <person name="Durmic Z."/>
            <person name="Nichols P."/>
            <person name="Revell C."/>
            <person name="Isobe S.N."/>
            <person name="Edwards D."/>
            <person name="Erskine W."/>
        </authorList>
    </citation>
    <scope>NUCLEOTIDE SEQUENCE [LARGE SCALE GENOMIC DNA]</scope>
    <source>
        <strain evidence="10">cv. Daliak</strain>
    </source>
</reference>
<dbReference type="Proteomes" id="UP000242715">
    <property type="component" value="Unassembled WGS sequence"/>
</dbReference>
<comment type="similarity">
    <text evidence="2">Belongs to the OXA1/ALB3/YidC (TC 2.A.9.2) family.</text>
</comment>
<proteinExistence type="inferred from homology"/>
<evidence type="ECO:0000313" key="10">
    <source>
        <dbReference type="Proteomes" id="UP000242715"/>
    </source>
</evidence>
<dbReference type="AlphaFoldDB" id="A0A2Z6NF48"/>
<keyword evidence="10" id="KW-1185">Reference proteome</keyword>
<accession>A0A2Z6NF48</accession>
<name>A0A2Z6NF48_TRISU</name>
<dbReference type="PANTHER" id="PTHR12428:SF14">
    <property type="entry name" value="ALBINO3-LIKE PROTEIN 1, CHLOROPLASTIC"/>
    <property type="match status" value="1"/>
</dbReference>